<dbReference type="FunCoup" id="A0A1Q3AST3">
    <property type="interactions" value="4"/>
</dbReference>
<comment type="caution">
    <text evidence="3">The sequence shown here is derived from an EMBL/GenBank/DDBJ whole genome shotgun (WGS) entry which is preliminary data.</text>
</comment>
<feature type="domain" description="DUF641" evidence="1">
    <location>
        <begin position="89"/>
        <end position="205"/>
    </location>
</feature>
<dbReference type="OrthoDB" id="1915848at2759"/>
<evidence type="ECO:0000313" key="4">
    <source>
        <dbReference type="Proteomes" id="UP000187406"/>
    </source>
</evidence>
<reference evidence="4" key="1">
    <citation type="submission" date="2016-04" db="EMBL/GenBank/DDBJ databases">
        <title>Cephalotus genome sequencing.</title>
        <authorList>
            <person name="Fukushima K."/>
            <person name="Hasebe M."/>
            <person name="Fang X."/>
        </authorList>
    </citation>
    <scope>NUCLEOTIDE SEQUENCE [LARGE SCALE GENOMIC DNA]</scope>
    <source>
        <strain evidence="4">cv. St1</strain>
    </source>
</reference>
<dbReference type="InParanoid" id="A0A1Q3AST3"/>
<evidence type="ECO:0000313" key="3">
    <source>
        <dbReference type="EMBL" id="GAV58632.1"/>
    </source>
</evidence>
<evidence type="ECO:0000259" key="2">
    <source>
        <dbReference type="Pfam" id="PF24994"/>
    </source>
</evidence>
<proteinExistence type="predicted"/>
<dbReference type="EMBL" id="BDDD01000079">
    <property type="protein sequence ID" value="GAV58632.1"/>
    <property type="molecule type" value="Genomic_DNA"/>
</dbReference>
<dbReference type="GO" id="GO:0009639">
    <property type="term" value="P:response to red or far red light"/>
    <property type="evidence" value="ECO:0007669"/>
    <property type="project" value="InterPro"/>
</dbReference>
<evidence type="ECO:0000259" key="1">
    <source>
        <dbReference type="Pfam" id="PF04859"/>
    </source>
</evidence>
<dbReference type="InterPro" id="IPR040225">
    <property type="entry name" value="GIL1-like"/>
</dbReference>
<accession>A0A1Q3AST3</accession>
<dbReference type="AlphaFoldDB" id="A0A1Q3AST3"/>
<sequence length="442" mass="50681">MECATNNSSKPSSNISELVSKFAKACKLRSIGVFYENQIHHSNHPQIPNKSNDLVSEDSSDIIEEIKCCDGEKVHPQPTEFPDKGNANAEVEILKLFDTISTLKFAYVQLQEAHIPYDPEKIIATNNRVVGELEKLCKIKKAYKERQFTKAELNYSHLDLLRVEIEVSERLLEKLKSGCRAKDSDIVCLQEQLHDLDLGNRKLIQRIRQKSLERKTQKILNEKSFKDLFKAASKSIHDFAKPLISLMKASGWDLDMAADSIQEAVVYSKRCHKKYAFEAYIVRRMFHGISLKSYNIDEVFAYDDPIDVLIANPKSRFAEFCREKYLFVVHPTMEASFFGNLDQRRFLLSGKHPRTPFYQVFAKMAKWIWVLQGIAASVDPNTKIFLVRRGSAFSTVYMESVEGIEEVSVLSREGEVTKKVEFMVMPGFRIGRTLLKAQVYLS</sequence>
<protein>
    <submittedName>
        <fullName evidence="3">DUF641 domain-containing protein</fullName>
    </submittedName>
</protein>
<name>A0A1Q3AST3_CEPFO</name>
<dbReference type="InterPro" id="IPR006943">
    <property type="entry name" value="DUF641_pln"/>
</dbReference>
<dbReference type="STRING" id="3775.A0A1Q3AST3"/>
<gene>
    <name evidence="3" type="ORF">CFOL_v3_02165</name>
</gene>
<dbReference type="Proteomes" id="UP000187406">
    <property type="component" value="Unassembled WGS sequence"/>
</dbReference>
<dbReference type="InterPro" id="IPR056813">
    <property type="entry name" value="GIL1_IRKI_C"/>
</dbReference>
<dbReference type="GO" id="GO:0009959">
    <property type="term" value="P:negative gravitropism"/>
    <property type="evidence" value="ECO:0007669"/>
    <property type="project" value="InterPro"/>
</dbReference>
<dbReference type="PANTHER" id="PTHR31161">
    <property type="entry name" value="PROTEIN GRAVITROPIC IN THE LIGHT 1"/>
    <property type="match status" value="1"/>
</dbReference>
<keyword evidence="4" id="KW-1185">Reference proteome</keyword>
<dbReference type="Pfam" id="PF24994">
    <property type="entry name" value="GIL1_IRKI_C"/>
    <property type="match status" value="1"/>
</dbReference>
<feature type="domain" description="GIL1/IRKI C-terminal" evidence="2">
    <location>
        <begin position="384"/>
        <end position="440"/>
    </location>
</feature>
<dbReference type="Pfam" id="PF04859">
    <property type="entry name" value="DUF641"/>
    <property type="match status" value="1"/>
</dbReference>
<organism evidence="3 4">
    <name type="scientific">Cephalotus follicularis</name>
    <name type="common">Albany pitcher plant</name>
    <dbReference type="NCBI Taxonomy" id="3775"/>
    <lineage>
        <taxon>Eukaryota</taxon>
        <taxon>Viridiplantae</taxon>
        <taxon>Streptophyta</taxon>
        <taxon>Embryophyta</taxon>
        <taxon>Tracheophyta</taxon>
        <taxon>Spermatophyta</taxon>
        <taxon>Magnoliopsida</taxon>
        <taxon>eudicotyledons</taxon>
        <taxon>Gunneridae</taxon>
        <taxon>Pentapetalae</taxon>
        <taxon>rosids</taxon>
        <taxon>fabids</taxon>
        <taxon>Oxalidales</taxon>
        <taxon>Cephalotaceae</taxon>
        <taxon>Cephalotus</taxon>
    </lineage>
</organism>